<accession>A0A381C6M2</accession>
<dbReference type="RefSeq" id="WP_172588653.1">
    <property type="nucleotide sequence ID" value="NZ_UIGI01000001.1"/>
</dbReference>
<dbReference type="AlphaFoldDB" id="A0A381C6M2"/>
<sequence>MYEQRKLVEKQTSDSLGYAIGIRLGIPLKVELIKIQYKQEIKRIIQIPPAHQNLRQWLPEPYDEVESPLNES</sequence>
<dbReference type="Proteomes" id="UP000255528">
    <property type="component" value="Unassembled WGS sequence"/>
</dbReference>
<protein>
    <submittedName>
        <fullName evidence="1">Uncharacterized protein</fullName>
    </submittedName>
</protein>
<evidence type="ECO:0000313" key="1">
    <source>
        <dbReference type="EMBL" id="SUW62583.1"/>
    </source>
</evidence>
<proteinExistence type="predicted"/>
<organism evidence="1 2">
    <name type="scientific">Buttiauxella agrestis</name>
    <dbReference type="NCBI Taxonomy" id="82977"/>
    <lineage>
        <taxon>Bacteria</taxon>
        <taxon>Pseudomonadati</taxon>
        <taxon>Pseudomonadota</taxon>
        <taxon>Gammaproteobacteria</taxon>
        <taxon>Enterobacterales</taxon>
        <taxon>Enterobacteriaceae</taxon>
        <taxon>Buttiauxella</taxon>
    </lineage>
</organism>
<reference evidence="1 2" key="1">
    <citation type="submission" date="2018-06" db="EMBL/GenBank/DDBJ databases">
        <authorList>
            <consortium name="Pathogen Informatics"/>
            <person name="Doyle S."/>
        </authorList>
    </citation>
    <scope>NUCLEOTIDE SEQUENCE [LARGE SCALE GENOMIC DNA]</scope>
    <source>
        <strain evidence="1 2">NCTC12119</strain>
    </source>
</reference>
<dbReference type="EMBL" id="UIGI01000001">
    <property type="protein sequence ID" value="SUW62583.1"/>
    <property type="molecule type" value="Genomic_DNA"/>
</dbReference>
<name>A0A381C6M2_9ENTR</name>
<gene>
    <name evidence="1" type="ORF">NCTC12119_01026</name>
</gene>
<evidence type="ECO:0000313" key="2">
    <source>
        <dbReference type="Proteomes" id="UP000255528"/>
    </source>
</evidence>